<dbReference type="GO" id="GO:0022625">
    <property type="term" value="C:cytosolic large ribosomal subunit"/>
    <property type="evidence" value="ECO:0007669"/>
    <property type="project" value="TreeGrafter"/>
</dbReference>
<dbReference type="GO" id="GO:0000027">
    <property type="term" value="P:ribosomal large subunit assembly"/>
    <property type="evidence" value="ECO:0007669"/>
    <property type="project" value="TreeGrafter"/>
</dbReference>
<reference evidence="11" key="1">
    <citation type="journal article" date="2023" name="G3 (Bethesda)">
        <title>Whole genome assembly and annotation of the endangered Caribbean coral Acropora cervicornis.</title>
        <authorList>
            <person name="Selwyn J.D."/>
            <person name="Vollmer S.V."/>
        </authorList>
    </citation>
    <scope>NUCLEOTIDE SEQUENCE</scope>
    <source>
        <strain evidence="11">K2</strain>
    </source>
</reference>
<dbReference type="PANTHER" id="PTHR23410">
    <property type="entry name" value="RIBOSOMAL PROTEIN L5-RELATED"/>
    <property type="match status" value="1"/>
</dbReference>
<evidence type="ECO:0000256" key="7">
    <source>
        <dbReference type="ARBA" id="ARBA00035197"/>
    </source>
</evidence>
<accession>A0AAD9QQZ5</accession>
<dbReference type="GO" id="GO:0006412">
    <property type="term" value="P:translation"/>
    <property type="evidence" value="ECO:0007669"/>
    <property type="project" value="InterPro"/>
</dbReference>
<organism evidence="11 12">
    <name type="scientific">Acropora cervicornis</name>
    <name type="common">Staghorn coral</name>
    <dbReference type="NCBI Taxonomy" id="6130"/>
    <lineage>
        <taxon>Eukaryota</taxon>
        <taxon>Metazoa</taxon>
        <taxon>Cnidaria</taxon>
        <taxon>Anthozoa</taxon>
        <taxon>Hexacorallia</taxon>
        <taxon>Scleractinia</taxon>
        <taxon>Astrocoeniina</taxon>
        <taxon>Acroporidae</taxon>
        <taxon>Acropora</taxon>
    </lineage>
</organism>
<dbReference type="PRINTS" id="PR00058">
    <property type="entry name" value="RIBOSOMALL5"/>
</dbReference>
<dbReference type="GO" id="GO:0008097">
    <property type="term" value="F:5S rRNA binding"/>
    <property type="evidence" value="ECO:0007669"/>
    <property type="project" value="InterPro"/>
</dbReference>
<evidence type="ECO:0000256" key="1">
    <source>
        <dbReference type="ARBA" id="ARBA00004496"/>
    </source>
</evidence>
<proteinExistence type="inferred from homology"/>
<comment type="subcellular location">
    <subcellularLocation>
        <location evidence="1">Cytoplasm</location>
    </subcellularLocation>
</comment>
<dbReference type="SUPFAM" id="SSF53137">
    <property type="entry name" value="Translational machinery components"/>
    <property type="match status" value="1"/>
</dbReference>
<dbReference type="GO" id="GO:0003735">
    <property type="term" value="F:structural constituent of ribosome"/>
    <property type="evidence" value="ECO:0007669"/>
    <property type="project" value="InterPro"/>
</dbReference>
<dbReference type="InterPro" id="IPR025607">
    <property type="entry name" value="Ribosomal_uL18_C_euk"/>
</dbReference>
<keyword evidence="6" id="KW-0687">Ribonucleoprotein</keyword>
<dbReference type="Pfam" id="PF17144">
    <property type="entry name" value="Ribosomal_L5e"/>
    <property type="match status" value="1"/>
</dbReference>
<evidence type="ECO:0000313" key="12">
    <source>
        <dbReference type="Proteomes" id="UP001249851"/>
    </source>
</evidence>
<comment type="caution">
    <text evidence="11">The sequence shown here is derived from an EMBL/GenBank/DDBJ whole genome shotgun (WGS) entry which is preliminary data.</text>
</comment>
<feature type="compositionally biased region" description="Acidic residues" evidence="9">
    <location>
        <begin position="334"/>
        <end position="344"/>
    </location>
</feature>
<gene>
    <name evidence="11" type="ORF">P5673_010187</name>
</gene>
<evidence type="ECO:0000256" key="3">
    <source>
        <dbReference type="ARBA" id="ARBA00022490"/>
    </source>
</evidence>
<evidence type="ECO:0000256" key="2">
    <source>
        <dbReference type="ARBA" id="ARBA00007116"/>
    </source>
</evidence>
<keyword evidence="5 11" id="KW-0689">Ribosomal protein</keyword>
<keyword evidence="3" id="KW-0963">Cytoplasm</keyword>
<dbReference type="HAMAP" id="MF_01337_A">
    <property type="entry name" value="Ribosomal_uL18_A"/>
    <property type="match status" value="1"/>
</dbReference>
<protein>
    <recommendedName>
        <fullName evidence="7">Large ribosomal subunit protein uL18</fullName>
    </recommendedName>
    <alternativeName>
        <fullName evidence="8">60S ribosomal protein L5</fullName>
    </alternativeName>
</protein>
<name>A0AAD9QQZ5_ACRCE</name>
<feature type="compositionally biased region" description="Basic and acidic residues" evidence="9">
    <location>
        <begin position="311"/>
        <end position="333"/>
    </location>
</feature>
<feature type="domain" description="Large ribosomal subunit protein uL18 C-terminal eukaryotes" evidence="10">
    <location>
        <begin position="273"/>
        <end position="327"/>
    </location>
</feature>
<dbReference type="AlphaFoldDB" id="A0AAD9QQZ5"/>
<sequence length="344" mass="39576">MGPIRPYAPLCPSSTEFVSLQPKLLYRPYNIPIICFKMGFVKVVKNKAYFKRFQVKFKRRREGKTDYYARKRLVTQDKNKYNTPKYRFVVRFSNKDIVCQVAYAKIEGDVIICAAYSHELQRYGIKVGLTNYAAAYCTGLLLARRMLTKLNLHEIYSGVDEVTGEEYNVECVDNAPGAFRAFLDVGLARTSTGAKIFGALKGAVDGGMDIPHSVKRFPGYDSETNEFNAEVHRNHIFGQHVAKYMTELKEEDEEAYQKQFSLYIKNGIEPDQMEEMYKKAHAAIRADPVAKAKTPYKGELPPKRYNPKKLTLQERKARVEQKKAEFLKQHQQEGDDDDDEDDEE</sequence>
<keyword evidence="4" id="KW-0694">RNA-binding</keyword>
<dbReference type="InterPro" id="IPR057268">
    <property type="entry name" value="Ribosomal_L18"/>
</dbReference>
<keyword evidence="4" id="KW-0699">rRNA-binding</keyword>
<dbReference type="EMBL" id="JARQWQ010000018">
    <property type="protein sequence ID" value="KAK2565889.1"/>
    <property type="molecule type" value="Genomic_DNA"/>
</dbReference>
<keyword evidence="12" id="KW-1185">Reference proteome</keyword>
<dbReference type="Gene3D" id="3.30.420.100">
    <property type="match status" value="1"/>
</dbReference>
<dbReference type="InterPro" id="IPR005485">
    <property type="entry name" value="Rbsml_uL18_euk_arch"/>
</dbReference>
<dbReference type="FunFam" id="3.30.420.100:FF:000002">
    <property type="entry name" value="60S ribosomal protein L5"/>
    <property type="match status" value="1"/>
</dbReference>
<evidence type="ECO:0000256" key="4">
    <source>
        <dbReference type="ARBA" id="ARBA00022730"/>
    </source>
</evidence>
<evidence type="ECO:0000256" key="5">
    <source>
        <dbReference type="ARBA" id="ARBA00022980"/>
    </source>
</evidence>
<comment type="similarity">
    <text evidence="2">Belongs to the universal ribosomal protein uL18 family.</text>
</comment>
<evidence type="ECO:0000256" key="9">
    <source>
        <dbReference type="SAM" id="MobiDB-lite"/>
    </source>
</evidence>
<dbReference type="PANTHER" id="PTHR23410:SF12">
    <property type="entry name" value="LARGE RIBOSOMAL SUBUNIT PROTEIN UL18"/>
    <property type="match status" value="1"/>
</dbReference>
<feature type="region of interest" description="Disordered" evidence="9">
    <location>
        <begin position="290"/>
        <end position="344"/>
    </location>
</feature>
<reference evidence="11" key="2">
    <citation type="journal article" date="2023" name="Science">
        <title>Genomic signatures of disease resistance in endangered staghorn corals.</title>
        <authorList>
            <person name="Vollmer S.V."/>
            <person name="Selwyn J.D."/>
            <person name="Despard B.A."/>
            <person name="Roesel C.L."/>
        </authorList>
    </citation>
    <scope>NUCLEOTIDE SEQUENCE</scope>
    <source>
        <strain evidence="11">K2</strain>
    </source>
</reference>
<dbReference type="Pfam" id="PF14204">
    <property type="entry name" value="Ribosomal_L18_c"/>
    <property type="match status" value="1"/>
</dbReference>
<evidence type="ECO:0000313" key="11">
    <source>
        <dbReference type="EMBL" id="KAK2565889.1"/>
    </source>
</evidence>
<dbReference type="CDD" id="cd00432">
    <property type="entry name" value="Ribosomal_L18_L5e"/>
    <property type="match status" value="1"/>
</dbReference>
<dbReference type="Proteomes" id="UP001249851">
    <property type="component" value="Unassembled WGS sequence"/>
</dbReference>
<evidence type="ECO:0000256" key="6">
    <source>
        <dbReference type="ARBA" id="ARBA00023274"/>
    </source>
</evidence>
<evidence type="ECO:0000259" key="10">
    <source>
        <dbReference type="Pfam" id="PF14204"/>
    </source>
</evidence>
<evidence type="ECO:0000256" key="8">
    <source>
        <dbReference type="ARBA" id="ARBA00035352"/>
    </source>
</evidence>